<evidence type="ECO:0000256" key="1">
    <source>
        <dbReference type="ARBA" id="ARBA00022723"/>
    </source>
</evidence>
<accession>A0ABD0LNJ8</accession>
<dbReference type="EMBL" id="JACVVK020000035">
    <property type="protein sequence ID" value="KAK7500811.1"/>
    <property type="molecule type" value="Genomic_DNA"/>
</dbReference>
<evidence type="ECO:0000313" key="6">
    <source>
        <dbReference type="Proteomes" id="UP001519460"/>
    </source>
</evidence>
<dbReference type="GO" id="GO:0046872">
    <property type="term" value="F:metal ion binding"/>
    <property type="evidence" value="ECO:0007669"/>
    <property type="project" value="UniProtKB-KW"/>
</dbReference>
<dbReference type="PROSITE" id="PS50222">
    <property type="entry name" value="EF_HAND_2"/>
    <property type="match status" value="4"/>
</dbReference>
<dbReference type="CDD" id="cd00051">
    <property type="entry name" value="EFh"/>
    <property type="match status" value="1"/>
</dbReference>
<sequence>MAKFDEQCKRFFEEADLDGKGTLSKLELAKVLKKVGVKKTPEEIIEIFDDLDRNDDDQITLDEFMGELGKIDMKDKTDAELRRAFQEIDADGSGYITLDELKAKLAEEGIDPDGACLDLDVSGDGKVNFEEFLDGLRNK</sequence>
<dbReference type="PANTHER" id="PTHR34524:SF6">
    <property type="entry name" value="CALCYPHOSINE LIKE"/>
    <property type="match status" value="1"/>
</dbReference>
<reference evidence="5 6" key="1">
    <citation type="journal article" date="2023" name="Sci. Data">
        <title>Genome assembly of the Korean intertidal mud-creeper Batillaria attramentaria.</title>
        <authorList>
            <person name="Patra A.K."/>
            <person name="Ho P.T."/>
            <person name="Jun S."/>
            <person name="Lee S.J."/>
            <person name="Kim Y."/>
            <person name="Won Y.J."/>
        </authorList>
    </citation>
    <scope>NUCLEOTIDE SEQUENCE [LARGE SCALE GENOMIC DNA]</scope>
    <source>
        <strain evidence="5">Wonlab-2016</strain>
    </source>
</reference>
<keyword evidence="2" id="KW-0677">Repeat</keyword>
<dbReference type="AlphaFoldDB" id="A0ABD0LNJ8"/>
<feature type="domain" description="EF-hand" evidence="4">
    <location>
        <begin position="76"/>
        <end position="111"/>
    </location>
</feature>
<dbReference type="Gene3D" id="1.10.238.10">
    <property type="entry name" value="EF-hand"/>
    <property type="match status" value="2"/>
</dbReference>
<dbReference type="SMART" id="SM00054">
    <property type="entry name" value="EFh"/>
    <property type="match status" value="4"/>
</dbReference>
<feature type="domain" description="EF-hand" evidence="4">
    <location>
        <begin position="118"/>
        <end position="139"/>
    </location>
</feature>
<feature type="domain" description="EF-hand" evidence="4">
    <location>
        <begin position="39"/>
        <end position="74"/>
    </location>
</feature>
<organism evidence="5 6">
    <name type="scientific">Batillaria attramentaria</name>
    <dbReference type="NCBI Taxonomy" id="370345"/>
    <lineage>
        <taxon>Eukaryota</taxon>
        <taxon>Metazoa</taxon>
        <taxon>Spiralia</taxon>
        <taxon>Lophotrochozoa</taxon>
        <taxon>Mollusca</taxon>
        <taxon>Gastropoda</taxon>
        <taxon>Caenogastropoda</taxon>
        <taxon>Sorbeoconcha</taxon>
        <taxon>Cerithioidea</taxon>
        <taxon>Batillariidae</taxon>
        <taxon>Batillaria</taxon>
    </lineage>
</organism>
<dbReference type="PANTHER" id="PTHR34524">
    <property type="entry name" value="CALCYPHOSIN"/>
    <property type="match status" value="1"/>
</dbReference>
<protein>
    <recommendedName>
        <fullName evidence="4">EF-hand domain-containing protein</fullName>
    </recommendedName>
</protein>
<evidence type="ECO:0000256" key="2">
    <source>
        <dbReference type="ARBA" id="ARBA00022737"/>
    </source>
</evidence>
<proteinExistence type="predicted"/>
<dbReference type="InterPro" id="IPR018247">
    <property type="entry name" value="EF_Hand_1_Ca_BS"/>
</dbReference>
<keyword evidence="6" id="KW-1185">Reference proteome</keyword>
<evidence type="ECO:0000256" key="3">
    <source>
        <dbReference type="ARBA" id="ARBA00022837"/>
    </source>
</evidence>
<evidence type="ECO:0000313" key="5">
    <source>
        <dbReference type="EMBL" id="KAK7500811.1"/>
    </source>
</evidence>
<dbReference type="InterPro" id="IPR051581">
    <property type="entry name" value="Ca-bind"/>
</dbReference>
<evidence type="ECO:0000259" key="4">
    <source>
        <dbReference type="PROSITE" id="PS50222"/>
    </source>
</evidence>
<keyword evidence="1" id="KW-0479">Metal-binding</keyword>
<dbReference type="SUPFAM" id="SSF47473">
    <property type="entry name" value="EF-hand"/>
    <property type="match status" value="1"/>
</dbReference>
<dbReference type="InterPro" id="IPR002048">
    <property type="entry name" value="EF_hand_dom"/>
</dbReference>
<gene>
    <name evidence="5" type="ORF">BaRGS_00008055</name>
</gene>
<comment type="caution">
    <text evidence="5">The sequence shown here is derived from an EMBL/GenBank/DDBJ whole genome shotgun (WGS) entry which is preliminary data.</text>
</comment>
<feature type="domain" description="EF-hand" evidence="4">
    <location>
        <begin position="3"/>
        <end position="38"/>
    </location>
</feature>
<dbReference type="Proteomes" id="UP001519460">
    <property type="component" value="Unassembled WGS sequence"/>
</dbReference>
<keyword evidence="3" id="KW-0106">Calcium</keyword>
<name>A0ABD0LNJ8_9CAEN</name>
<dbReference type="FunFam" id="1.10.238.10:FF:000003">
    <property type="entry name" value="Calmodulin A"/>
    <property type="match status" value="1"/>
</dbReference>
<dbReference type="Pfam" id="PF13499">
    <property type="entry name" value="EF-hand_7"/>
    <property type="match status" value="2"/>
</dbReference>
<dbReference type="PROSITE" id="PS00018">
    <property type="entry name" value="EF_HAND_1"/>
    <property type="match status" value="3"/>
</dbReference>
<dbReference type="InterPro" id="IPR011992">
    <property type="entry name" value="EF-hand-dom_pair"/>
</dbReference>